<sequence>MNLQIARSALDDKMAALNKFSTMGPTQKGNTKDARARAQKALVIATDVHKQALELFTTLNQAHHTISPVELEEGLKTLDKSTNENKDLDRGEQPLDLEDLLNFETAINVDIPFEIDGETMLANEQGLIAAHIEDFDKDGDVAMLQAGATDPAAHGGGEKAANSLVTVKAEAFDIPMGNLTVDVRTTVDEAIEILDSGDEAGKEEAVKDIGFKTESDLTSMELDNDNFVASLQRPHALEPGPKKGRKKKATKSTPNLASLQAEDAQLEHLIKQLSESITVNKLDGLLLLVVQESIDAAISKRLELSEQMDKEDKKGKGRDKGKRQDDDAQDEGEEAEDGSATPATKGSKASHAIEERWAEMDDVEKQNLEKEARQHIKNFLADQTYIIPPRLRRLMKLVLEFLPECAYTSRALVEHIFTTVNKTNNCVFHTVKNARLLAQDNGGLVTGVPYSRGTIGDNARRNALSCGCYKDEALLDYILYKIASARSWNPRVDQIETLHKNPLEIRHRTFIIQAFLNFTGLALEDLYEIKIKVAGKEPVPRVLFGSQVHIFSLMAKVLGKFNMGVSEDQMVVLRSLAEIPRA</sequence>
<keyword evidence="3" id="KW-1185">Reference proteome</keyword>
<name>A0AAD7FJT1_MYCRO</name>
<feature type="region of interest" description="Disordered" evidence="1">
    <location>
        <begin position="308"/>
        <end position="351"/>
    </location>
</feature>
<accession>A0AAD7FJT1</accession>
<comment type="caution">
    <text evidence="2">The sequence shown here is derived from an EMBL/GenBank/DDBJ whole genome shotgun (WGS) entry which is preliminary data.</text>
</comment>
<feature type="compositionally biased region" description="Acidic residues" evidence="1">
    <location>
        <begin position="327"/>
        <end position="337"/>
    </location>
</feature>
<proteinExistence type="predicted"/>
<dbReference type="Proteomes" id="UP001221757">
    <property type="component" value="Unassembled WGS sequence"/>
</dbReference>
<evidence type="ECO:0000313" key="2">
    <source>
        <dbReference type="EMBL" id="KAJ7624184.1"/>
    </source>
</evidence>
<evidence type="ECO:0000256" key="1">
    <source>
        <dbReference type="SAM" id="MobiDB-lite"/>
    </source>
</evidence>
<feature type="region of interest" description="Disordered" evidence="1">
    <location>
        <begin position="231"/>
        <end position="257"/>
    </location>
</feature>
<gene>
    <name evidence="2" type="ORF">B0H17DRAFT_1151313</name>
</gene>
<reference evidence="2" key="1">
    <citation type="submission" date="2023-03" db="EMBL/GenBank/DDBJ databases">
        <title>Massive genome expansion in bonnet fungi (Mycena s.s.) driven by repeated elements and novel gene families across ecological guilds.</title>
        <authorList>
            <consortium name="Lawrence Berkeley National Laboratory"/>
            <person name="Harder C.B."/>
            <person name="Miyauchi S."/>
            <person name="Viragh M."/>
            <person name="Kuo A."/>
            <person name="Thoen E."/>
            <person name="Andreopoulos B."/>
            <person name="Lu D."/>
            <person name="Skrede I."/>
            <person name="Drula E."/>
            <person name="Henrissat B."/>
            <person name="Morin E."/>
            <person name="Kohler A."/>
            <person name="Barry K."/>
            <person name="LaButti K."/>
            <person name="Morin E."/>
            <person name="Salamov A."/>
            <person name="Lipzen A."/>
            <person name="Mereny Z."/>
            <person name="Hegedus B."/>
            <person name="Baldrian P."/>
            <person name="Stursova M."/>
            <person name="Weitz H."/>
            <person name="Taylor A."/>
            <person name="Grigoriev I.V."/>
            <person name="Nagy L.G."/>
            <person name="Martin F."/>
            <person name="Kauserud H."/>
        </authorList>
    </citation>
    <scope>NUCLEOTIDE SEQUENCE</scope>
    <source>
        <strain evidence="2">CBHHK067</strain>
    </source>
</reference>
<dbReference type="AlphaFoldDB" id="A0AAD7FJT1"/>
<protein>
    <submittedName>
        <fullName evidence="2">Uncharacterized protein</fullName>
    </submittedName>
</protein>
<evidence type="ECO:0000313" key="3">
    <source>
        <dbReference type="Proteomes" id="UP001221757"/>
    </source>
</evidence>
<dbReference type="EMBL" id="JARKIE010000615">
    <property type="protein sequence ID" value="KAJ7624184.1"/>
    <property type="molecule type" value="Genomic_DNA"/>
</dbReference>
<organism evidence="2 3">
    <name type="scientific">Mycena rosella</name>
    <name type="common">Pink bonnet</name>
    <name type="synonym">Agaricus rosellus</name>
    <dbReference type="NCBI Taxonomy" id="1033263"/>
    <lineage>
        <taxon>Eukaryota</taxon>
        <taxon>Fungi</taxon>
        <taxon>Dikarya</taxon>
        <taxon>Basidiomycota</taxon>
        <taxon>Agaricomycotina</taxon>
        <taxon>Agaricomycetes</taxon>
        <taxon>Agaricomycetidae</taxon>
        <taxon>Agaricales</taxon>
        <taxon>Marasmiineae</taxon>
        <taxon>Mycenaceae</taxon>
        <taxon>Mycena</taxon>
    </lineage>
</organism>